<evidence type="ECO:0000256" key="1">
    <source>
        <dbReference type="SAM" id="MobiDB-lite"/>
    </source>
</evidence>
<comment type="caution">
    <text evidence="2">The sequence shown here is derived from an EMBL/GenBank/DDBJ whole genome shotgun (WGS) entry which is preliminary data.</text>
</comment>
<evidence type="ECO:0000313" key="2">
    <source>
        <dbReference type="EMBL" id="TNN52368.1"/>
    </source>
</evidence>
<dbReference type="Proteomes" id="UP000314294">
    <property type="component" value="Unassembled WGS sequence"/>
</dbReference>
<keyword evidence="3" id="KW-1185">Reference proteome</keyword>
<accession>A0A4Z2GFR1</accession>
<organism evidence="2 3">
    <name type="scientific">Liparis tanakae</name>
    <name type="common">Tanaka's snailfish</name>
    <dbReference type="NCBI Taxonomy" id="230148"/>
    <lineage>
        <taxon>Eukaryota</taxon>
        <taxon>Metazoa</taxon>
        <taxon>Chordata</taxon>
        <taxon>Craniata</taxon>
        <taxon>Vertebrata</taxon>
        <taxon>Euteleostomi</taxon>
        <taxon>Actinopterygii</taxon>
        <taxon>Neopterygii</taxon>
        <taxon>Teleostei</taxon>
        <taxon>Neoteleostei</taxon>
        <taxon>Acanthomorphata</taxon>
        <taxon>Eupercaria</taxon>
        <taxon>Perciformes</taxon>
        <taxon>Cottioidei</taxon>
        <taxon>Cottales</taxon>
        <taxon>Liparidae</taxon>
        <taxon>Liparis</taxon>
    </lineage>
</organism>
<name>A0A4Z2GFR1_9TELE</name>
<feature type="region of interest" description="Disordered" evidence="1">
    <location>
        <begin position="222"/>
        <end position="255"/>
    </location>
</feature>
<sequence length="312" mass="34412">MDENWVQKSLHSWPLVEASGGLWWDAGVAAGEFMATVSAFSRSVASLWSSFSSPSKVRSNQRSTASSTSAAVAASVSTSASWLASNRSAICFTRPSTGAPAAAGQQPPWWPRREKRWKKAWAQSGQRWGRSRPLCSRRCSLRWMYWRVGQRFVAGAVARGVFALHRSQAQIHGFLEPGGRRLGRSVLGVGLGEGGELRGGRRASRRRHVRFQFFQTSLRRRRVGEGHRQQSRRADGRVREAVGGQHPGEGRRVGREEEARVVRSVGGEERVAGLEGSGWGVNGVRGNAFPVEAVEVEGEIPVLGCQRRMRIR</sequence>
<reference evidence="2 3" key="1">
    <citation type="submission" date="2019-03" db="EMBL/GenBank/DDBJ databases">
        <title>First draft genome of Liparis tanakae, snailfish: a comprehensive survey of snailfish specific genes.</title>
        <authorList>
            <person name="Kim W."/>
            <person name="Song I."/>
            <person name="Jeong J.-H."/>
            <person name="Kim D."/>
            <person name="Kim S."/>
            <person name="Ryu S."/>
            <person name="Song J.Y."/>
            <person name="Lee S.K."/>
        </authorList>
    </citation>
    <scope>NUCLEOTIDE SEQUENCE [LARGE SCALE GENOMIC DNA]</scope>
    <source>
        <tissue evidence="2">Muscle</tissue>
    </source>
</reference>
<protein>
    <submittedName>
        <fullName evidence="2">Uncharacterized protein</fullName>
    </submittedName>
</protein>
<feature type="compositionally biased region" description="Basic and acidic residues" evidence="1">
    <location>
        <begin position="223"/>
        <end position="240"/>
    </location>
</feature>
<dbReference type="EMBL" id="SRLO01000550">
    <property type="protein sequence ID" value="TNN52368.1"/>
    <property type="molecule type" value="Genomic_DNA"/>
</dbReference>
<gene>
    <name evidence="2" type="ORF">EYF80_037451</name>
</gene>
<evidence type="ECO:0000313" key="3">
    <source>
        <dbReference type="Proteomes" id="UP000314294"/>
    </source>
</evidence>
<proteinExistence type="predicted"/>
<dbReference type="AlphaFoldDB" id="A0A4Z2GFR1"/>